<dbReference type="EMBL" id="HACA01001469">
    <property type="protein sequence ID" value="CDW18830.1"/>
    <property type="molecule type" value="Transcribed_RNA"/>
</dbReference>
<proteinExistence type="predicted"/>
<organism evidence="1">
    <name type="scientific">Lepeophtheirus salmonis</name>
    <name type="common">Salmon louse</name>
    <name type="synonym">Caligus salmonis</name>
    <dbReference type="NCBI Taxonomy" id="72036"/>
    <lineage>
        <taxon>Eukaryota</taxon>
        <taxon>Metazoa</taxon>
        <taxon>Ecdysozoa</taxon>
        <taxon>Arthropoda</taxon>
        <taxon>Crustacea</taxon>
        <taxon>Multicrustacea</taxon>
        <taxon>Hexanauplia</taxon>
        <taxon>Copepoda</taxon>
        <taxon>Siphonostomatoida</taxon>
        <taxon>Caligidae</taxon>
        <taxon>Lepeophtheirus</taxon>
    </lineage>
</organism>
<accession>A0A0K2SZ56</accession>
<dbReference type="AlphaFoldDB" id="A0A0K2SZ56"/>
<reference evidence="1" key="1">
    <citation type="submission" date="2014-05" db="EMBL/GenBank/DDBJ databases">
        <authorList>
            <person name="Chronopoulou M."/>
        </authorList>
    </citation>
    <scope>NUCLEOTIDE SEQUENCE</scope>
    <source>
        <tissue evidence="1">Whole organism</tissue>
    </source>
</reference>
<protein>
    <submittedName>
        <fullName evidence="1">Uncharacterized protein</fullName>
    </submittedName>
</protein>
<name>A0A0K2SZ56_LEPSM</name>
<sequence length="49" mass="6066">MTTITVRNCQKKIYPKNLLWFHKNRNFYEKFLSHTVKEQFQGLKVLRTH</sequence>
<evidence type="ECO:0000313" key="1">
    <source>
        <dbReference type="EMBL" id="CDW18830.1"/>
    </source>
</evidence>